<dbReference type="Proteomes" id="UP000594638">
    <property type="component" value="Unassembled WGS sequence"/>
</dbReference>
<sequence>MKTQTFGILPATPFSYYNQPFHSFRSSSSHSPYLSLFEKKRQKQMIKSRFYRLEHGDRDASSDDYSSSSVSKVEADETEDEEENEVAEVRKDNEASSSSGYEREGSSVNENLDSLVMRIIQLEITCKSSLKVIQMVAILNLSITSMLCPRIVCLSEETLKAHLTSKVEGETHSEMHDASVSGEGEKPTKFKKKVKGERKQKKRFKEEGSIKVGERKFEREPGKEDKEK</sequence>
<dbReference type="AlphaFoldDB" id="A0A8S0TAG9"/>
<accession>A0A8S0TAG9</accession>
<protein>
    <submittedName>
        <fullName evidence="2">Uncharacterized protein</fullName>
    </submittedName>
</protein>
<feature type="region of interest" description="Disordered" evidence="1">
    <location>
        <begin position="57"/>
        <end position="107"/>
    </location>
</feature>
<feature type="compositionally biased region" description="Basic and acidic residues" evidence="1">
    <location>
        <begin position="204"/>
        <end position="228"/>
    </location>
</feature>
<dbReference type="EMBL" id="CACTIH010005729">
    <property type="protein sequence ID" value="CAA3001050.1"/>
    <property type="molecule type" value="Genomic_DNA"/>
</dbReference>
<name>A0A8S0TAG9_OLEEU</name>
<feature type="compositionally biased region" description="Acidic residues" evidence="1">
    <location>
        <begin position="76"/>
        <end position="86"/>
    </location>
</feature>
<dbReference type="OrthoDB" id="1745547at2759"/>
<evidence type="ECO:0000256" key="1">
    <source>
        <dbReference type="SAM" id="MobiDB-lite"/>
    </source>
</evidence>
<comment type="caution">
    <text evidence="2">The sequence shown here is derived from an EMBL/GenBank/DDBJ whole genome shotgun (WGS) entry which is preliminary data.</text>
</comment>
<evidence type="ECO:0000313" key="2">
    <source>
        <dbReference type="EMBL" id="CAA3001050.1"/>
    </source>
</evidence>
<feature type="compositionally biased region" description="Basic and acidic residues" evidence="1">
    <location>
        <begin position="165"/>
        <end position="188"/>
    </location>
</feature>
<gene>
    <name evidence="2" type="ORF">OLEA9_A112621</name>
</gene>
<proteinExistence type="predicted"/>
<organism evidence="2 3">
    <name type="scientific">Olea europaea subsp. europaea</name>
    <dbReference type="NCBI Taxonomy" id="158383"/>
    <lineage>
        <taxon>Eukaryota</taxon>
        <taxon>Viridiplantae</taxon>
        <taxon>Streptophyta</taxon>
        <taxon>Embryophyta</taxon>
        <taxon>Tracheophyta</taxon>
        <taxon>Spermatophyta</taxon>
        <taxon>Magnoliopsida</taxon>
        <taxon>eudicotyledons</taxon>
        <taxon>Gunneridae</taxon>
        <taxon>Pentapetalae</taxon>
        <taxon>asterids</taxon>
        <taxon>lamiids</taxon>
        <taxon>Lamiales</taxon>
        <taxon>Oleaceae</taxon>
        <taxon>Oleeae</taxon>
        <taxon>Olea</taxon>
    </lineage>
</organism>
<dbReference type="PANTHER" id="PTHR36332:SF1">
    <property type="entry name" value="STRESS RESPONSE PROTEIN"/>
    <property type="match status" value="1"/>
</dbReference>
<reference evidence="2 3" key="1">
    <citation type="submission" date="2019-12" db="EMBL/GenBank/DDBJ databases">
        <authorList>
            <person name="Alioto T."/>
            <person name="Alioto T."/>
            <person name="Gomez Garrido J."/>
        </authorList>
    </citation>
    <scope>NUCLEOTIDE SEQUENCE [LARGE SCALE GENOMIC DNA]</scope>
</reference>
<keyword evidence="3" id="KW-1185">Reference proteome</keyword>
<evidence type="ECO:0000313" key="3">
    <source>
        <dbReference type="Proteomes" id="UP000594638"/>
    </source>
</evidence>
<dbReference type="PANTHER" id="PTHR36332">
    <property type="entry name" value="STRESS RESPONSE PROTEIN"/>
    <property type="match status" value="1"/>
</dbReference>
<feature type="region of interest" description="Disordered" evidence="1">
    <location>
        <begin position="165"/>
        <end position="228"/>
    </location>
</feature>
<dbReference type="Gramene" id="OE9A112621T1">
    <property type="protein sequence ID" value="OE9A112621C1"/>
    <property type="gene ID" value="OE9A112621"/>
</dbReference>
<feature type="compositionally biased region" description="Basic residues" evidence="1">
    <location>
        <begin position="189"/>
        <end position="203"/>
    </location>
</feature>